<evidence type="ECO:0000256" key="3">
    <source>
        <dbReference type="ARBA" id="ARBA00023150"/>
    </source>
</evidence>
<comment type="function">
    <text evidence="5">Sulfurates the molybdenum cofactor. Sulfation of molybdenum is essential for xanthine dehydrogenase (XDH) and aldehyde oxidase (ADO) enzymes in which molybdenum cofactor is liganded by 1 oxygen and 1 sulfur atom in active form.</text>
</comment>
<evidence type="ECO:0000256" key="1">
    <source>
        <dbReference type="ARBA" id="ARBA00022679"/>
    </source>
</evidence>
<keyword evidence="2 5" id="KW-0663">Pyridoxal phosphate</keyword>
<organism evidence="9 10">
    <name type="scientific">Culex pipiens pipiens</name>
    <name type="common">Northern house mosquito</name>
    <dbReference type="NCBI Taxonomy" id="38569"/>
    <lineage>
        <taxon>Eukaryota</taxon>
        <taxon>Metazoa</taxon>
        <taxon>Ecdysozoa</taxon>
        <taxon>Arthropoda</taxon>
        <taxon>Hexapoda</taxon>
        <taxon>Insecta</taxon>
        <taxon>Pterygota</taxon>
        <taxon>Neoptera</taxon>
        <taxon>Endopterygota</taxon>
        <taxon>Diptera</taxon>
        <taxon>Nematocera</taxon>
        <taxon>Culicoidea</taxon>
        <taxon>Culicidae</taxon>
        <taxon>Culicinae</taxon>
        <taxon>Culicini</taxon>
        <taxon>Culex</taxon>
        <taxon>Culex</taxon>
    </lineage>
</organism>
<comment type="catalytic activity">
    <reaction evidence="4 5">
        <text>Mo-molybdopterin + L-cysteine + AH2 = thio-Mo-molybdopterin + L-alanine + A + H2O</text>
        <dbReference type="Rhea" id="RHEA:42636"/>
        <dbReference type="ChEBI" id="CHEBI:13193"/>
        <dbReference type="ChEBI" id="CHEBI:15377"/>
        <dbReference type="ChEBI" id="CHEBI:17499"/>
        <dbReference type="ChEBI" id="CHEBI:35235"/>
        <dbReference type="ChEBI" id="CHEBI:57972"/>
        <dbReference type="ChEBI" id="CHEBI:71302"/>
        <dbReference type="ChEBI" id="CHEBI:82685"/>
        <dbReference type="EC" id="2.8.1.9"/>
    </reaction>
</comment>
<comment type="cofactor">
    <cofactor evidence="5">
        <name>pyridoxal 5'-phosphate</name>
        <dbReference type="ChEBI" id="CHEBI:597326"/>
    </cofactor>
</comment>
<dbReference type="GO" id="GO:0016829">
    <property type="term" value="F:lyase activity"/>
    <property type="evidence" value="ECO:0007669"/>
    <property type="project" value="UniProtKB-UniRule"/>
</dbReference>
<dbReference type="InterPro" id="IPR015424">
    <property type="entry name" value="PyrdxlP-dep_Trfase"/>
</dbReference>
<feature type="modified residue" description="N6-(pyridoxal phosphate)lysine" evidence="5">
    <location>
        <position position="208"/>
    </location>
</feature>
<dbReference type="Gene3D" id="3.40.640.10">
    <property type="entry name" value="Type I PLP-dependent aspartate aminotransferase-like (Major domain)"/>
    <property type="match status" value="2"/>
</dbReference>
<dbReference type="EC" id="2.8.1.9" evidence="5"/>
<dbReference type="GO" id="GO:0030170">
    <property type="term" value="F:pyridoxal phosphate binding"/>
    <property type="evidence" value="ECO:0007669"/>
    <property type="project" value="UniProtKB-UniRule"/>
</dbReference>
<dbReference type="InterPro" id="IPR005302">
    <property type="entry name" value="MoCF_Sase_C"/>
</dbReference>
<dbReference type="InterPro" id="IPR015421">
    <property type="entry name" value="PyrdxlP-dep_Trfase_major"/>
</dbReference>
<dbReference type="InterPro" id="IPR005303">
    <property type="entry name" value="MOCOS_middle"/>
</dbReference>
<reference evidence="9 10" key="1">
    <citation type="submission" date="2024-05" db="EMBL/GenBank/DDBJ databases">
        <title>Culex pipiens pipiens assembly and annotation.</title>
        <authorList>
            <person name="Alout H."/>
            <person name="Durand T."/>
        </authorList>
    </citation>
    <scope>NUCLEOTIDE SEQUENCE [LARGE SCALE GENOMIC DNA]</scope>
    <source>
        <strain evidence="9">HA-2024</strain>
        <tissue evidence="9">Whole body</tissue>
    </source>
</reference>
<dbReference type="EMBL" id="JBEHCU010012905">
    <property type="protein sequence ID" value="KAL1374957.1"/>
    <property type="molecule type" value="Genomic_DNA"/>
</dbReference>
<feature type="domain" description="Aminotransferase class V" evidence="6">
    <location>
        <begin position="175"/>
        <end position="431"/>
    </location>
</feature>
<evidence type="ECO:0000259" key="6">
    <source>
        <dbReference type="Pfam" id="PF00266"/>
    </source>
</evidence>
<evidence type="ECO:0000256" key="2">
    <source>
        <dbReference type="ARBA" id="ARBA00022898"/>
    </source>
</evidence>
<dbReference type="SUPFAM" id="SSF141673">
    <property type="entry name" value="MOSC N-terminal domain-like"/>
    <property type="match status" value="1"/>
</dbReference>
<keyword evidence="10" id="KW-1185">Reference proteome</keyword>
<dbReference type="InterPro" id="IPR000192">
    <property type="entry name" value="Aminotrans_V_dom"/>
</dbReference>
<feature type="active site" evidence="5">
    <location>
        <position position="374"/>
    </location>
</feature>
<gene>
    <name evidence="5" type="primary">mal</name>
    <name evidence="9" type="ORF">pipiens_004783</name>
</gene>
<dbReference type="GO" id="GO:0008265">
    <property type="term" value="F:molybdenum cofactor sulfurtransferase activity"/>
    <property type="evidence" value="ECO:0007669"/>
    <property type="project" value="UniProtKB-UniRule"/>
</dbReference>
<dbReference type="Gene3D" id="3.90.1150.10">
    <property type="entry name" value="Aspartate Aminotransferase, domain 1"/>
    <property type="match status" value="1"/>
</dbReference>
<feature type="domain" description="Molybdenum cofactor sulfurase middle" evidence="8">
    <location>
        <begin position="461"/>
        <end position="573"/>
    </location>
</feature>
<evidence type="ECO:0000256" key="4">
    <source>
        <dbReference type="ARBA" id="ARBA00050843"/>
    </source>
</evidence>
<comment type="similarity">
    <text evidence="5">Belongs to the class-V pyridoxal-phosphate-dependent aminotransferase family. MOCOS subfamily.</text>
</comment>
<evidence type="ECO:0000256" key="5">
    <source>
        <dbReference type="HAMAP-Rule" id="MF_03050"/>
    </source>
</evidence>
<dbReference type="GO" id="GO:0006777">
    <property type="term" value="P:Mo-molybdopterin cofactor biosynthetic process"/>
    <property type="evidence" value="ECO:0007669"/>
    <property type="project" value="UniProtKB-UniRule"/>
</dbReference>
<evidence type="ECO:0000259" key="8">
    <source>
        <dbReference type="Pfam" id="PF03476"/>
    </source>
</evidence>
<name>A0ABD1CFN3_CULPP</name>
<dbReference type="SUPFAM" id="SSF53383">
    <property type="entry name" value="PLP-dependent transferases"/>
    <property type="match status" value="1"/>
</dbReference>
<feature type="domain" description="Aminotransferase class V" evidence="6">
    <location>
        <begin position="26"/>
        <end position="129"/>
    </location>
</feature>
<dbReference type="HAMAP" id="MF_03050">
    <property type="entry name" value="MOCOS"/>
    <property type="match status" value="1"/>
</dbReference>
<dbReference type="AlphaFoldDB" id="A0ABD1CFN3"/>
<proteinExistence type="inferred from homology"/>
<dbReference type="Pfam" id="PF03473">
    <property type="entry name" value="MOSC"/>
    <property type="match status" value="1"/>
</dbReference>
<evidence type="ECO:0000313" key="9">
    <source>
        <dbReference type="EMBL" id="KAL1374957.1"/>
    </source>
</evidence>
<sequence length="736" mass="82595">MEFVQEYSDEEAAAIEQEFTRLKDKHYLDHAGATLYAESQIRAVHDLLTANMFGNPHTSHQTGQLMDEVRRRVLRFFNTDSSEYSLIFTSGATASLKMVAENFTFRATDSAEGDEGAFVYLRDNHTSVLGMRAIVGTSRIHPLEREDFNNFNAAKYPLDMIEEIQQNGLVGYDDDKFYVCLDVASFVSTNFLDLDRYKPDFVCMSFYKIFGYPTGLGALLIRKGSEDLLDKKYYGGGTIQIVMSGKNLHRKHVKPSDRFEDGTQPFLSIIALLEGFNTIQRLIPPSNGYRSMERVSKHVFNLAKYCYHQLGELVHANGAKVIHFYMDSRFESRDRQGGIVTFNVLKDDGSYVGYAEFARIALKHDVYLRAGCFCNSGTCQRQLKLSDEGLLEYFKMGKICGDDNDMIDGHPTGTVRAAFGYMTKPENVDRLVEMIRERFVSQEVSRPVKPTNRSSNDEELELKAIYIYPIRSCGSFAVTTSWPMVDRGLKHDREFSIVNSNGAPLSQSKHTDMASIIPKIDPRSNVLILTHPTMPDLILNLNKLPTAKSNILPEDSVDCGDEVAAWISKALRQPRLRLAKHLNDGNHAPPPKILMINGNALRSLGDEDSADDQATASWLVEHFQGNLVVEAPATVDMQTWKQVAIGEHRFKVVGMCTRCPMIYVDPVSGNVSADSLKAIANVFKKKVPLGMYLAYVDDGRATARSLQCGGRFVPEQKDHSKVTSITESVVRFNFNG</sequence>
<evidence type="ECO:0000313" key="10">
    <source>
        <dbReference type="Proteomes" id="UP001562425"/>
    </source>
</evidence>
<dbReference type="InterPro" id="IPR015422">
    <property type="entry name" value="PyrdxlP-dep_Trfase_small"/>
</dbReference>
<dbReference type="InterPro" id="IPR028886">
    <property type="entry name" value="MoCo_sulfurase"/>
</dbReference>
<keyword evidence="3 5" id="KW-0501">Molybdenum cofactor biosynthesis</keyword>
<dbReference type="Proteomes" id="UP001562425">
    <property type="component" value="Unassembled WGS sequence"/>
</dbReference>
<comment type="caution">
    <text evidence="9">The sequence shown here is derived from an EMBL/GenBank/DDBJ whole genome shotgun (WGS) entry which is preliminary data.</text>
</comment>
<protein>
    <recommendedName>
        <fullName evidence="5">Molybdenum cofactor sulfurase</fullName>
        <shortName evidence="5">MCS</shortName>
        <shortName evidence="5">MOS</shortName>
        <shortName evidence="5">MoCo sulfurase</shortName>
        <ecNumber evidence="5">2.8.1.9</ecNumber>
    </recommendedName>
    <alternativeName>
        <fullName evidence="5">Molybdenum cofactor sulfurtransferase</fullName>
    </alternativeName>
    <alternativeName>
        <fullName evidence="5">Protein maroon-like</fullName>
        <shortName evidence="5">Ma-l</shortName>
    </alternativeName>
</protein>
<dbReference type="Pfam" id="PF00266">
    <property type="entry name" value="Aminotran_5"/>
    <property type="match status" value="2"/>
</dbReference>
<dbReference type="GO" id="GO:0030151">
    <property type="term" value="F:molybdenum ion binding"/>
    <property type="evidence" value="ECO:0007669"/>
    <property type="project" value="UniProtKB-UniRule"/>
</dbReference>
<dbReference type="PANTHER" id="PTHR14237">
    <property type="entry name" value="MOLYBDOPTERIN COFACTOR SULFURASE MOSC"/>
    <property type="match status" value="1"/>
</dbReference>
<dbReference type="Pfam" id="PF03476">
    <property type="entry name" value="MOSC_N"/>
    <property type="match status" value="1"/>
</dbReference>
<dbReference type="PANTHER" id="PTHR14237:SF80">
    <property type="entry name" value="MOLYBDENUM COFACTOR SULFURASE"/>
    <property type="match status" value="1"/>
</dbReference>
<accession>A0ABD1CFN3</accession>
<feature type="domain" description="MOSC" evidence="7">
    <location>
        <begin position="617"/>
        <end position="700"/>
    </location>
</feature>
<dbReference type="FunFam" id="3.90.1150.10:FF:000079">
    <property type="entry name" value="Molybdenum cofactor sulfurase"/>
    <property type="match status" value="1"/>
</dbReference>
<evidence type="ECO:0000259" key="7">
    <source>
        <dbReference type="Pfam" id="PF03473"/>
    </source>
</evidence>
<keyword evidence="1 5" id="KW-0808">Transferase</keyword>